<dbReference type="SUPFAM" id="SSF103473">
    <property type="entry name" value="MFS general substrate transporter"/>
    <property type="match status" value="1"/>
</dbReference>
<dbReference type="Pfam" id="PF07690">
    <property type="entry name" value="MFS_1"/>
    <property type="match status" value="1"/>
</dbReference>
<feature type="transmembrane region" description="Helical" evidence="8">
    <location>
        <begin position="109"/>
        <end position="126"/>
    </location>
</feature>
<evidence type="ECO:0000256" key="5">
    <source>
        <dbReference type="ARBA" id="ARBA00022692"/>
    </source>
</evidence>
<evidence type="ECO:0000256" key="1">
    <source>
        <dbReference type="ARBA" id="ARBA00004651"/>
    </source>
</evidence>
<dbReference type="RefSeq" id="WP_026831129.1">
    <property type="nucleotide sequence ID" value="NZ_JANJYY010000021.1"/>
</dbReference>
<keyword evidence="5 8" id="KW-0812">Transmembrane</keyword>
<feature type="transmembrane region" description="Helical" evidence="8">
    <location>
        <begin position="267"/>
        <end position="291"/>
    </location>
</feature>
<feature type="transmembrane region" description="Helical" evidence="8">
    <location>
        <begin position="79"/>
        <end position="97"/>
    </location>
</feature>
<keyword evidence="6 8" id="KW-1133">Transmembrane helix</keyword>
<evidence type="ECO:0000256" key="3">
    <source>
        <dbReference type="ARBA" id="ARBA00022448"/>
    </source>
</evidence>
<feature type="domain" description="Major facilitator superfamily (MFS) profile" evidence="9">
    <location>
        <begin position="13"/>
        <end position="475"/>
    </location>
</feature>
<feature type="transmembrane region" description="Helical" evidence="8">
    <location>
        <begin position="354"/>
        <end position="375"/>
    </location>
</feature>
<gene>
    <name evidence="10" type="ORF">QK289_07135</name>
</gene>
<keyword evidence="3" id="KW-0813">Transport</keyword>
<accession>A0ABT6R1S1</accession>
<feature type="transmembrane region" description="Helical" evidence="8">
    <location>
        <begin position="452"/>
        <end position="470"/>
    </location>
</feature>
<dbReference type="NCBIfam" id="TIGR00711">
    <property type="entry name" value="efflux_EmrB"/>
    <property type="match status" value="1"/>
</dbReference>
<feature type="transmembrane region" description="Helical" evidence="8">
    <location>
        <begin position="297"/>
        <end position="315"/>
    </location>
</feature>
<feature type="transmembrane region" description="Helical" evidence="8">
    <location>
        <begin position="165"/>
        <end position="186"/>
    </location>
</feature>
<comment type="caution">
    <text evidence="10">The sequence shown here is derived from an EMBL/GenBank/DDBJ whole genome shotgun (WGS) entry which is preliminary data.</text>
</comment>
<comment type="similarity">
    <text evidence="2">Belongs to the major facilitator superfamily. EmrB family.</text>
</comment>
<evidence type="ECO:0000256" key="7">
    <source>
        <dbReference type="ARBA" id="ARBA00023136"/>
    </source>
</evidence>
<feature type="transmembrane region" description="Helical" evidence="8">
    <location>
        <begin position="55"/>
        <end position="72"/>
    </location>
</feature>
<proteinExistence type="inferred from homology"/>
<evidence type="ECO:0000256" key="8">
    <source>
        <dbReference type="SAM" id="Phobius"/>
    </source>
</evidence>
<dbReference type="InterPro" id="IPR020846">
    <property type="entry name" value="MFS_dom"/>
</dbReference>
<keyword evidence="4" id="KW-1003">Cell membrane</keyword>
<dbReference type="PANTHER" id="PTHR42718:SF9">
    <property type="entry name" value="MAJOR FACILITATOR SUPERFAMILY MULTIDRUG TRANSPORTER MFSC"/>
    <property type="match status" value="1"/>
</dbReference>
<dbReference type="Gene3D" id="1.20.1720.10">
    <property type="entry name" value="Multidrug resistance protein D"/>
    <property type="match status" value="1"/>
</dbReference>
<sequence>MQSTKQSSRLYLILAVLMAGAFVAVLNSTLLNIALPSIMQSFNIEASTAQWLTTGYMLVNGIMIPTSAYLVQKFSTRQLFLTAMGLFSIGTILAGQADLFPTLLGSRMLQASGSAIMMPLLMNVLLNGFPIEKRGQAMGIFGLVITFAPAIGPTLSGWVLEHYEWRMLFHIVTPISLLVLVIGFFLLKKETITSTLRLDQLSLVLSSFGFGGLLYGFSSAGSAGWGSLTVIGTLAIGVISLTSFIIRQFRLDEPMLEFRIFKYPMFALSQGISMVLNMSMFSAMILMPIYVQTIRGISPFHSGLLMLPGALVMAFMSPITGRLFDRFGARILAMIGLSLTVLTTFFFSRLTADTAYSFLVIMYTLRFLGISMVMMPVMTNGLNHIPQHLTPHGTALNNTLSQVSGAIGSGLLVSVMTSRTADYAKELTANATPGTNPQTIITQSMVEGINDTFFVATLLALLALGLSFFIKKRPIEQDVVHVEPAREKKYA</sequence>
<dbReference type="Proteomes" id="UP001243286">
    <property type="component" value="Unassembled WGS sequence"/>
</dbReference>
<feature type="transmembrane region" description="Helical" evidence="8">
    <location>
        <begin position="327"/>
        <end position="348"/>
    </location>
</feature>
<protein>
    <submittedName>
        <fullName evidence="10">DHA2 family efflux MFS transporter permease subunit</fullName>
    </submittedName>
</protein>
<organism evidence="10 11">
    <name type="scientific">Exiguobacterium antarcticum</name>
    <dbReference type="NCBI Taxonomy" id="132920"/>
    <lineage>
        <taxon>Bacteria</taxon>
        <taxon>Bacillati</taxon>
        <taxon>Bacillota</taxon>
        <taxon>Bacilli</taxon>
        <taxon>Bacillales</taxon>
        <taxon>Bacillales Family XII. Incertae Sedis</taxon>
        <taxon>Exiguobacterium</taxon>
    </lineage>
</organism>
<feature type="transmembrane region" description="Helical" evidence="8">
    <location>
        <begin position="223"/>
        <end position="246"/>
    </location>
</feature>
<dbReference type="CDD" id="cd17503">
    <property type="entry name" value="MFS_LmrB_MDR_like"/>
    <property type="match status" value="1"/>
</dbReference>
<dbReference type="PRINTS" id="PR01036">
    <property type="entry name" value="TCRTETB"/>
</dbReference>
<dbReference type="InterPro" id="IPR004638">
    <property type="entry name" value="EmrB-like"/>
</dbReference>
<evidence type="ECO:0000256" key="4">
    <source>
        <dbReference type="ARBA" id="ARBA00022475"/>
    </source>
</evidence>
<evidence type="ECO:0000313" key="11">
    <source>
        <dbReference type="Proteomes" id="UP001243286"/>
    </source>
</evidence>
<feature type="transmembrane region" description="Helical" evidence="8">
    <location>
        <begin position="12"/>
        <end position="35"/>
    </location>
</feature>
<evidence type="ECO:0000256" key="2">
    <source>
        <dbReference type="ARBA" id="ARBA00008537"/>
    </source>
</evidence>
<evidence type="ECO:0000313" key="10">
    <source>
        <dbReference type="EMBL" id="MDI3234778.1"/>
    </source>
</evidence>
<keyword evidence="7 8" id="KW-0472">Membrane</keyword>
<dbReference type="InterPro" id="IPR036259">
    <property type="entry name" value="MFS_trans_sf"/>
</dbReference>
<comment type="subcellular location">
    <subcellularLocation>
        <location evidence="1">Cell membrane</location>
        <topology evidence="1">Multi-pass membrane protein</topology>
    </subcellularLocation>
</comment>
<dbReference type="EMBL" id="JASBQV010000008">
    <property type="protein sequence ID" value="MDI3234778.1"/>
    <property type="molecule type" value="Genomic_DNA"/>
</dbReference>
<dbReference type="PROSITE" id="PS50850">
    <property type="entry name" value="MFS"/>
    <property type="match status" value="1"/>
</dbReference>
<reference evidence="10 11" key="1">
    <citation type="submission" date="2023-04" db="EMBL/GenBank/DDBJ databases">
        <title>Antarctic isolates genomes.</title>
        <authorList>
            <person name="Dimov S.G."/>
        </authorList>
    </citation>
    <scope>NUCLEOTIDE SEQUENCE [LARGE SCALE GENOMIC DNA]</scope>
    <source>
        <strain evidence="10 11">AL19</strain>
    </source>
</reference>
<dbReference type="InterPro" id="IPR011701">
    <property type="entry name" value="MFS"/>
</dbReference>
<dbReference type="Gene3D" id="1.20.1250.20">
    <property type="entry name" value="MFS general substrate transporter like domains"/>
    <property type="match status" value="1"/>
</dbReference>
<name>A0ABT6R1S1_9BACL</name>
<evidence type="ECO:0000259" key="9">
    <source>
        <dbReference type="PROSITE" id="PS50850"/>
    </source>
</evidence>
<dbReference type="PANTHER" id="PTHR42718">
    <property type="entry name" value="MAJOR FACILITATOR SUPERFAMILY MULTIDRUG TRANSPORTER MFSC"/>
    <property type="match status" value="1"/>
</dbReference>
<feature type="transmembrane region" description="Helical" evidence="8">
    <location>
        <begin position="138"/>
        <end position="159"/>
    </location>
</feature>
<keyword evidence="11" id="KW-1185">Reference proteome</keyword>
<evidence type="ECO:0000256" key="6">
    <source>
        <dbReference type="ARBA" id="ARBA00022989"/>
    </source>
</evidence>